<dbReference type="InterPro" id="IPR004513">
    <property type="entry name" value="FtsX"/>
</dbReference>
<feature type="transmembrane region" description="Helical" evidence="11">
    <location>
        <begin position="220"/>
        <end position="240"/>
    </location>
</feature>
<keyword evidence="6 11" id="KW-0812">Transmembrane</keyword>
<dbReference type="Proteomes" id="UP000054976">
    <property type="component" value="Unassembled WGS sequence"/>
</dbReference>
<feature type="transmembrane region" description="Helical" evidence="11">
    <location>
        <begin position="163"/>
        <end position="186"/>
    </location>
</feature>
<evidence type="ECO:0000256" key="8">
    <source>
        <dbReference type="ARBA" id="ARBA00023136"/>
    </source>
</evidence>
<keyword evidence="8 10" id="KW-0472">Membrane</keyword>
<evidence type="ECO:0000256" key="11">
    <source>
        <dbReference type="SAM" id="Phobius"/>
    </source>
</evidence>
<proteinExistence type="inferred from homology"/>
<gene>
    <name evidence="14" type="ORF">TAGGR_3219</name>
</gene>
<evidence type="ECO:0000256" key="9">
    <source>
        <dbReference type="ARBA" id="ARBA00023306"/>
    </source>
</evidence>
<evidence type="ECO:0000256" key="3">
    <source>
        <dbReference type="ARBA" id="ARBA00021907"/>
    </source>
</evidence>
<evidence type="ECO:0000313" key="14">
    <source>
        <dbReference type="EMBL" id="GAQ95743.1"/>
    </source>
</evidence>
<dbReference type="STRING" id="86166.TAGGR_3219"/>
<evidence type="ECO:0000256" key="2">
    <source>
        <dbReference type="ARBA" id="ARBA00007379"/>
    </source>
</evidence>
<comment type="caution">
    <text evidence="14">The sequence shown here is derived from an EMBL/GenBank/DDBJ whole genome shotgun (WGS) entry which is preliminary data.</text>
</comment>
<dbReference type="GO" id="GO:0005886">
    <property type="term" value="C:plasma membrane"/>
    <property type="evidence" value="ECO:0007669"/>
    <property type="project" value="UniProtKB-SubCell"/>
</dbReference>
<protein>
    <recommendedName>
        <fullName evidence="3 10">Cell division protein FtsX</fullName>
    </recommendedName>
</protein>
<keyword evidence="5 10" id="KW-0132">Cell division</keyword>
<dbReference type="AlphaFoldDB" id="A0A0U9HY42"/>
<keyword evidence="9 10" id="KW-0131">Cell cycle</keyword>
<comment type="similarity">
    <text evidence="2 10">Belongs to the ABC-4 integral membrane protein family. FtsX subfamily.</text>
</comment>
<dbReference type="GO" id="GO:0051301">
    <property type="term" value="P:cell division"/>
    <property type="evidence" value="ECO:0007669"/>
    <property type="project" value="UniProtKB-KW"/>
</dbReference>
<evidence type="ECO:0000256" key="5">
    <source>
        <dbReference type="ARBA" id="ARBA00022618"/>
    </source>
</evidence>
<evidence type="ECO:0000256" key="10">
    <source>
        <dbReference type="PIRNR" id="PIRNR003097"/>
    </source>
</evidence>
<name>A0A0U9HY42_9BACT</name>
<dbReference type="Pfam" id="PF02687">
    <property type="entry name" value="FtsX"/>
    <property type="match status" value="1"/>
</dbReference>
<dbReference type="InterPro" id="IPR040690">
    <property type="entry name" value="FtsX_ECD"/>
</dbReference>
<feature type="domain" description="ABC3 transporter permease C-terminal" evidence="12">
    <location>
        <begin position="170"/>
        <end position="284"/>
    </location>
</feature>
<feature type="domain" description="FtsX extracellular" evidence="13">
    <location>
        <begin position="55"/>
        <end position="146"/>
    </location>
</feature>
<dbReference type="EMBL" id="BCNO01000003">
    <property type="protein sequence ID" value="GAQ95743.1"/>
    <property type="molecule type" value="Genomic_DNA"/>
</dbReference>
<dbReference type="Pfam" id="PF18075">
    <property type="entry name" value="FtsX_ECD"/>
    <property type="match status" value="1"/>
</dbReference>
<evidence type="ECO:0000256" key="7">
    <source>
        <dbReference type="ARBA" id="ARBA00022989"/>
    </source>
</evidence>
<organism evidence="14 15">
    <name type="scientific">Thermodesulfovibrio aggregans</name>
    <dbReference type="NCBI Taxonomy" id="86166"/>
    <lineage>
        <taxon>Bacteria</taxon>
        <taxon>Pseudomonadati</taxon>
        <taxon>Nitrospirota</taxon>
        <taxon>Thermodesulfovibrionia</taxon>
        <taxon>Thermodesulfovibrionales</taxon>
        <taxon>Thermodesulfovibrionaceae</taxon>
        <taxon>Thermodesulfovibrio</taxon>
    </lineage>
</organism>
<dbReference type="PANTHER" id="PTHR47755">
    <property type="entry name" value="CELL DIVISION PROTEIN FTSX"/>
    <property type="match status" value="1"/>
</dbReference>
<keyword evidence="7 11" id="KW-1133">Transmembrane helix</keyword>
<evidence type="ECO:0000256" key="1">
    <source>
        <dbReference type="ARBA" id="ARBA00004651"/>
    </source>
</evidence>
<dbReference type="InterPro" id="IPR003838">
    <property type="entry name" value="ABC3_permease_C"/>
</dbReference>
<dbReference type="PANTHER" id="PTHR47755:SF1">
    <property type="entry name" value="CELL DIVISION PROTEIN FTSX"/>
    <property type="match status" value="1"/>
</dbReference>
<evidence type="ECO:0000256" key="6">
    <source>
        <dbReference type="ARBA" id="ARBA00022692"/>
    </source>
</evidence>
<reference evidence="15" key="1">
    <citation type="submission" date="2016-01" db="EMBL/GenBank/DDBJ databases">
        <title>Draft genome sequence of Thermodesulfovibrio aggregans strain TGE-P1.</title>
        <authorList>
            <person name="Sekiguchi Y."/>
            <person name="Ohashi A."/>
            <person name="Matsuura N."/>
            <person name="Tourlousse M.D."/>
        </authorList>
    </citation>
    <scope>NUCLEOTIDE SEQUENCE [LARGE SCALE GENOMIC DNA]</scope>
    <source>
        <strain evidence="15">TGE-P1</strain>
    </source>
</reference>
<evidence type="ECO:0000256" key="4">
    <source>
        <dbReference type="ARBA" id="ARBA00022475"/>
    </source>
</evidence>
<dbReference type="Gene3D" id="3.30.70.3040">
    <property type="match status" value="1"/>
</dbReference>
<evidence type="ECO:0000259" key="13">
    <source>
        <dbReference type="Pfam" id="PF18075"/>
    </source>
</evidence>
<sequence length="287" mass="32498">MKTHIQSAIKGLWFNKWSTLLAIVSIGICFFILLGVFVLLYNLEIFTKKLTEKAAIVIYLKDNATKAEISSMMSELKKMGVFSKIVYISKDEALKEMRNIIDPALIELIGYNPLSDTVEAFIKDENLQNIDNVTNKIKEISTVDDVYYPAKIIAGLKKIRVTFLNLAFGAAFFISIAILFIIYVTVKSFYWKKTEEIEILKLLGATPSYIRFPFLIEGGILGLGGSIFAGLLMILLYLSLHSREILEYLPAVTQIVFPIEFLYILPFFGIAFGIFSSFFALGRIKYQ</sequence>
<feature type="transmembrane region" description="Helical" evidence="11">
    <location>
        <begin position="261"/>
        <end position="281"/>
    </location>
</feature>
<evidence type="ECO:0000313" key="15">
    <source>
        <dbReference type="Proteomes" id="UP000054976"/>
    </source>
</evidence>
<dbReference type="RefSeq" id="WP_059177169.1">
    <property type="nucleotide sequence ID" value="NZ_BCNO01000003.1"/>
</dbReference>
<dbReference type="OrthoDB" id="9812531at2"/>
<keyword evidence="4 10" id="KW-1003">Cell membrane</keyword>
<dbReference type="PIRSF" id="PIRSF003097">
    <property type="entry name" value="FtsX"/>
    <property type="match status" value="1"/>
</dbReference>
<comment type="subcellular location">
    <subcellularLocation>
        <location evidence="1">Cell membrane</location>
        <topology evidence="1">Multi-pass membrane protein</topology>
    </subcellularLocation>
</comment>
<keyword evidence="15" id="KW-1185">Reference proteome</keyword>
<evidence type="ECO:0000259" key="12">
    <source>
        <dbReference type="Pfam" id="PF02687"/>
    </source>
</evidence>
<feature type="transmembrane region" description="Helical" evidence="11">
    <location>
        <begin position="20"/>
        <end position="43"/>
    </location>
</feature>
<accession>A0A0U9HY42</accession>